<dbReference type="GO" id="GO:0016705">
    <property type="term" value="F:oxidoreductase activity, acting on paired donors, with incorporation or reduction of molecular oxygen"/>
    <property type="evidence" value="ECO:0007669"/>
    <property type="project" value="InterPro"/>
</dbReference>
<evidence type="ECO:0000256" key="1">
    <source>
        <dbReference type="ARBA" id="ARBA00022630"/>
    </source>
</evidence>
<comment type="similarity">
    <text evidence="5">Belongs to the NtaA/SnaA/DszA monooxygenase family.</text>
</comment>
<organism evidence="8 9">
    <name type="scientific">Candidatus Microbacterium stercoravium</name>
    <dbReference type="NCBI Taxonomy" id="2838697"/>
    <lineage>
        <taxon>Bacteria</taxon>
        <taxon>Bacillati</taxon>
        <taxon>Actinomycetota</taxon>
        <taxon>Actinomycetes</taxon>
        <taxon>Micrococcales</taxon>
        <taxon>Microbacteriaceae</taxon>
        <taxon>Microbacterium</taxon>
    </lineage>
</organism>
<dbReference type="Gene3D" id="3.20.20.30">
    <property type="entry name" value="Luciferase-like domain"/>
    <property type="match status" value="1"/>
</dbReference>
<dbReference type="AlphaFoldDB" id="A0A9D2H6M6"/>
<dbReference type="InterPro" id="IPR051260">
    <property type="entry name" value="Diverse_substr_monoxygenases"/>
</dbReference>
<gene>
    <name evidence="8" type="ORF">H9800_07180</name>
</gene>
<dbReference type="InterPro" id="IPR016215">
    <property type="entry name" value="NTA_MOA"/>
</dbReference>
<protein>
    <submittedName>
        <fullName evidence="8">LLM class flavin-dependent oxidoreductase</fullName>
    </submittedName>
</protein>
<evidence type="ECO:0000259" key="7">
    <source>
        <dbReference type="Pfam" id="PF00296"/>
    </source>
</evidence>
<dbReference type="Pfam" id="PF00296">
    <property type="entry name" value="Bac_luciferase"/>
    <property type="match status" value="1"/>
</dbReference>
<keyword evidence="2 6" id="KW-0288">FMN</keyword>
<dbReference type="EMBL" id="DXAM01000098">
    <property type="protein sequence ID" value="HJA04631.1"/>
    <property type="molecule type" value="Genomic_DNA"/>
</dbReference>
<dbReference type="PANTHER" id="PTHR30011">
    <property type="entry name" value="ALKANESULFONATE MONOOXYGENASE-RELATED"/>
    <property type="match status" value="1"/>
</dbReference>
<sequence>MTKRQVHLGAHFPGVNATTIWTRPESGSQIDPSSFVHLAQTAERGFMDLMFLAEGLRLREHAGQIHDLDVVGRPDTLVQLAQVARRTQHIGLVATLSTTFNEPAEFARQLATLDQLSNGRAAWNLVTSHGAFFGANFRRGGFLADDDRYARAESFADAVFALWDAAGTGEEVRISDRFFDIAARSTVPPTPQGRPVVMQAGVSPEGREIAARYADAIFSPFAAGPAAESFAADIRERLVAHGRSEDALKILPGTSFALGDTHEDALERARRDQWDQVSPATAVRQIETIWGRRFDGLDVDGPLPPLEDVVEGVELSAGRAKVHTDQRAQAAELIARAEAEGLSARAAVVATTTRRSPLVGTPAEVARIIDEAVQNRASDGFMLIPSITPTGLDRFVDEVVPELQERGCYRSEWEGTTLRENLGSARA</sequence>
<dbReference type="InterPro" id="IPR011251">
    <property type="entry name" value="Luciferase-like_dom"/>
</dbReference>
<dbReference type="PANTHER" id="PTHR30011:SF16">
    <property type="entry name" value="C2H2 FINGER DOMAIN TRANSCRIPTION FACTOR (EUROFUNG)-RELATED"/>
    <property type="match status" value="1"/>
</dbReference>
<evidence type="ECO:0000256" key="5">
    <source>
        <dbReference type="ARBA" id="ARBA00033748"/>
    </source>
</evidence>
<evidence type="ECO:0000256" key="4">
    <source>
        <dbReference type="ARBA" id="ARBA00023033"/>
    </source>
</evidence>
<reference evidence="8" key="1">
    <citation type="journal article" date="2021" name="PeerJ">
        <title>Extensive microbial diversity within the chicken gut microbiome revealed by metagenomics and culture.</title>
        <authorList>
            <person name="Gilroy R."/>
            <person name="Ravi A."/>
            <person name="Getino M."/>
            <person name="Pursley I."/>
            <person name="Horton D.L."/>
            <person name="Alikhan N.F."/>
            <person name="Baker D."/>
            <person name="Gharbi K."/>
            <person name="Hall N."/>
            <person name="Watson M."/>
            <person name="Adriaenssens E.M."/>
            <person name="Foster-Nyarko E."/>
            <person name="Jarju S."/>
            <person name="Secka A."/>
            <person name="Antonio M."/>
            <person name="Oren A."/>
            <person name="Chaudhuri R.R."/>
            <person name="La Ragione R."/>
            <person name="Hildebrand F."/>
            <person name="Pallen M.J."/>
        </authorList>
    </citation>
    <scope>NUCLEOTIDE SEQUENCE</scope>
    <source>
        <strain evidence="8">ChiHjej8B7-3636</strain>
    </source>
</reference>
<feature type="binding site" evidence="6">
    <location>
        <position position="95"/>
    </location>
    <ligand>
        <name>FMN</name>
        <dbReference type="ChEBI" id="CHEBI:58210"/>
    </ligand>
</feature>
<dbReference type="InterPro" id="IPR036661">
    <property type="entry name" value="Luciferase-like_sf"/>
</dbReference>
<evidence type="ECO:0000256" key="6">
    <source>
        <dbReference type="PIRSR" id="PIRSR000337-1"/>
    </source>
</evidence>
<evidence type="ECO:0000256" key="3">
    <source>
        <dbReference type="ARBA" id="ARBA00023002"/>
    </source>
</evidence>
<dbReference type="SUPFAM" id="SSF51679">
    <property type="entry name" value="Bacterial luciferase-like"/>
    <property type="match status" value="1"/>
</dbReference>
<comment type="caution">
    <text evidence="8">The sequence shown here is derived from an EMBL/GenBank/DDBJ whole genome shotgun (WGS) entry which is preliminary data.</text>
</comment>
<feature type="binding site" evidence="6">
    <location>
        <position position="149"/>
    </location>
    <ligand>
        <name>FMN</name>
        <dbReference type="ChEBI" id="CHEBI:58210"/>
    </ligand>
</feature>
<name>A0A9D2H6M6_9MICO</name>
<accession>A0A9D2H6M6</accession>
<evidence type="ECO:0000313" key="8">
    <source>
        <dbReference type="EMBL" id="HJA04631.1"/>
    </source>
</evidence>
<evidence type="ECO:0000256" key="2">
    <source>
        <dbReference type="ARBA" id="ARBA00022643"/>
    </source>
</evidence>
<feature type="domain" description="Luciferase-like" evidence="7">
    <location>
        <begin position="25"/>
        <end position="374"/>
    </location>
</feature>
<reference evidence="8" key="2">
    <citation type="submission" date="2021-04" db="EMBL/GenBank/DDBJ databases">
        <authorList>
            <person name="Gilroy R."/>
        </authorList>
    </citation>
    <scope>NUCLEOTIDE SEQUENCE</scope>
    <source>
        <strain evidence="8">ChiHjej8B7-3636</strain>
    </source>
</reference>
<keyword evidence="4" id="KW-0503">Monooxygenase</keyword>
<keyword evidence="1 6" id="KW-0285">Flavoprotein</keyword>
<proteinExistence type="inferred from homology"/>
<keyword evidence="3" id="KW-0560">Oxidoreductase</keyword>
<feature type="binding site" evidence="6">
    <location>
        <position position="203"/>
    </location>
    <ligand>
        <name>FMN</name>
        <dbReference type="ChEBI" id="CHEBI:58210"/>
    </ligand>
</feature>
<dbReference type="PIRSF" id="PIRSF000337">
    <property type="entry name" value="NTA_MOA"/>
    <property type="match status" value="1"/>
</dbReference>
<dbReference type="Proteomes" id="UP000824220">
    <property type="component" value="Unassembled WGS sequence"/>
</dbReference>
<dbReference type="GO" id="GO:0004497">
    <property type="term" value="F:monooxygenase activity"/>
    <property type="evidence" value="ECO:0007669"/>
    <property type="project" value="UniProtKB-KW"/>
</dbReference>
<evidence type="ECO:0000313" key="9">
    <source>
        <dbReference type="Proteomes" id="UP000824220"/>
    </source>
</evidence>